<evidence type="ECO:0000313" key="8">
    <source>
        <dbReference type="Proteomes" id="UP000000305"/>
    </source>
</evidence>
<dbReference type="SUPFAM" id="SSF48371">
    <property type="entry name" value="ARM repeat"/>
    <property type="match status" value="1"/>
</dbReference>
<dbReference type="eggNOG" id="KOG1810">
    <property type="taxonomic scope" value="Eukaryota"/>
</dbReference>
<dbReference type="Proteomes" id="UP000000305">
    <property type="component" value="Unassembled WGS sequence"/>
</dbReference>
<protein>
    <recommendedName>
        <fullName evidence="3">tRNA (32-2'-O)-methyltransferase regulator THADA</fullName>
    </recommendedName>
</protein>
<dbReference type="PhylomeDB" id="E9GTR7"/>
<dbReference type="InterPro" id="IPR056842">
    <property type="entry name" value="THADA-like_TPR_C"/>
</dbReference>
<evidence type="ECO:0000256" key="3">
    <source>
        <dbReference type="ARBA" id="ARBA00035698"/>
    </source>
</evidence>
<feature type="domain" description="tRNA (32-2'-O)-methyltransferase regulator THADA-like C-terminal TPR repeats region" evidence="6">
    <location>
        <begin position="1099"/>
        <end position="1255"/>
    </location>
</feature>
<evidence type="ECO:0000259" key="4">
    <source>
        <dbReference type="Pfam" id="PF10350"/>
    </source>
</evidence>
<dbReference type="OMA" id="ICITEPA"/>
<accession>E9GTR7</accession>
<evidence type="ECO:0000256" key="2">
    <source>
        <dbReference type="ARBA" id="ARBA00022694"/>
    </source>
</evidence>
<proteinExistence type="inferred from homology"/>
<dbReference type="HOGENOM" id="CLU_242229_0_0_1"/>
<feature type="domain" description="DUF2428" evidence="4">
    <location>
        <begin position="860"/>
        <end position="1096"/>
    </location>
</feature>
<gene>
    <name evidence="7" type="ORF">DAPPUDRAFT_321739</name>
</gene>
<dbReference type="Pfam" id="PF25151">
    <property type="entry name" value="TPR_Trm732_C"/>
    <property type="match status" value="1"/>
</dbReference>
<dbReference type="Pfam" id="PF10350">
    <property type="entry name" value="DUF2428"/>
    <property type="match status" value="1"/>
</dbReference>
<organism evidence="7 8">
    <name type="scientific">Daphnia pulex</name>
    <name type="common">Water flea</name>
    <dbReference type="NCBI Taxonomy" id="6669"/>
    <lineage>
        <taxon>Eukaryota</taxon>
        <taxon>Metazoa</taxon>
        <taxon>Ecdysozoa</taxon>
        <taxon>Arthropoda</taxon>
        <taxon>Crustacea</taxon>
        <taxon>Branchiopoda</taxon>
        <taxon>Diplostraca</taxon>
        <taxon>Cladocera</taxon>
        <taxon>Anomopoda</taxon>
        <taxon>Daphniidae</taxon>
        <taxon>Daphnia</taxon>
    </lineage>
</organism>
<dbReference type="GO" id="GO:0030488">
    <property type="term" value="P:tRNA methylation"/>
    <property type="evidence" value="ECO:0000318"/>
    <property type="project" value="GO_Central"/>
</dbReference>
<keyword evidence="2" id="KW-0819">tRNA processing</keyword>
<dbReference type="Pfam" id="PF25150">
    <property type="entry name" value="TPR_Trm732"/>
    <property type="match status" value="1"/>
</dbReference>
<feature type="domain" description="tRNA (32-2'-O)-methyltransferase regulator THADA-like TPR repeats region" evidence="5">
    <location>
        <begin position="474"/>
        <end position="689"/>
    </location>
</feature>
<dbReference type="PANTHER" id="PTHR14387">
    <property type="entry name" value="THADA/DEATH RECEPTOR INTERACTING PROTEIN"/>
    <property type="match status" value="1"/>
</dbReference>
<comment type="similarity">
    <text evidence="1">Belongs to the THADA family.</text>
</comment>
<dbReference type="PANTHER" id="PTHR14387:SF7">
    <property type="entry name" value="THYROID ADENOMA-ASSOCIATED PROTEIN"/>
    <property type="match status" value="1"/>
</dbReference>
<dbReference type="KEGG" id="dpx:DAPPUDRAFT_321739"/>
<dbReference type="STRING" id="6669.E9GTR7"/>
<evidence type="ECO:0000256" key="1">
    <source>
        <dbReference type="ARBA" id="ARBA00010409"/>
    </source>
</evidence>
<name>E9GTR7_DAPPU</name>
<dbReference type="InterPro" id="IPR019442">
    <property type="entry name" value="THADA/TRM732_DUF2428"/>
</dbReference>
<dbReference type="OrthoDB" id="73997at2759"/>
<reference evidence="7 8" key="1">
    <citation type="journal article" date="2011" name="Science">
        <title>The ecoresponsive genome of Daphnia pulex.</title>
        <authorList>
            <person name="Colbourne J.K."/>
            <person name="Pfrender M.E."/>
            <person name="Gilbert D."/>
            <person name="Thomas W.K."/>
            <person name="Tucker A."/>
            <person name="Oakley T.H."/>
            <person name="Tokishita S."/>
            <person name="Aerts A."/>
            <person name="Arnold G.J."/>
            <person name="Basu M.K."/>
            <person name="Bauer D.J."/>
            <person name="Caceres C.E."/>
            <person name="Carmel L."/>
            <person name="Casola C."/>
            <person name="Choi J.H."/>
            <person name="Detter J.C."/>
            <person name="Dong Q."/>
            <person name="Dusheyko S."/>
            <person name="Eads B.D."/>
            <person name="Frohlich T."/>
            <person name="Geiler-Samerotte K.A."/>
            <person name="Gerlach D."/>
            <person name="Hatcher P."/>
            <person name="Jogdeo S."/>
            <person name="Krijgsveld J."/>
            <person name="Kriventseva E.V."/>
            <person name="Kultz D."/>
            <person name="Laforsch C."/>
            <person name="Lindquist E."/>
            <person name="Lopez J."/>
            <person name="Manak J.R."/>
            <person name="Muller J."/>
            <person name="Pangilinan J."/>
            <person name="Patwardhan R.P."/>
            <person name="Pitluck S."/>
            <person name="Pritham E.J."/>
            <person name="Rechtsteiner A."/>
            <person name="Rho M."/>
            <person name="Rogozin I.B."/>
            <person name="Sakarya O."/>
            <person name="Salamov A."/>
            <person name="Schaack S."/>
            <person name="Shapiro H."/>
            <person name="Shiga Y."/>
            <person name="Skalitzky C."/>
            <person name="Smith Z."/>
            <person name="Souvorov A."/>
            <person name="Sung W."/>
            <person name="Tang Z."/>
            <person name="Tsuchiya D."/>
            <person name="Tu H."/>
            <person name="Vos H."/>
            <person name="Wang M."/>
            <person name="Wolf Y.I."/>
            <person name="Yamagata H."/>
            <person name="Yamada T."/>
            <person name="Ye Y."/>
            <person name="Shaw J.R."/>
            <person name="Andrews J."/>
            <person name="Crease T.J."/>
            <person name="Tang H."/>
            <person name="Lucas S.M."/>
            <person name="Robertson H.M."/>
            <person name="Bork P."/>
            <person name="Koonin E.V."/>
            <person name="Zdobnov E.M."/>
            <person name="Grigoriev I.V."/>
            <person name="Lynch M."/>
            <person name="Boore J.L."/>
        </authorList>
    </citation>
    <scope>NUCLEOTIDE SEQUENCE [LARGE SCALE GENOMIC DNA]</scope>
</reference>
<sequence length="1713" mass="193437">MEIGNISPLKKESIIWLPGPLTHELSEKLRGTTTNNDNKLEDGDLTNCIQVLLDPLSKKHLDVLKKITRNLVTYTSSNVWPLLLEIVINGLYYCHSNHTVKSSINGLIRHLPDSNLGLVSSLVQEKMAEMNGVELVAALIQSDFGSKVIINHIDCVVNFFTSFLNQLSMEVQLLKPTTEIAKLHSNIHSLSRTLLSVFKLIQINSVTEKSQELLNSITLVLNLKGIPLEVQGNCSKILFLLVKQQNNGMKCVIEKMKMEKEHSSSMLVQLENTVSIRLNLSIALLTSLEMNELLQIHQPYGTLIGGVILPILLNFSDGLNETELALLTARFVEQWQRKCYECFVAHHSPFLAGEWNAASDRLLEIMLNGLEHQIDVVRHTSKEAFLYNLKTYVLLKSDVDQIVKTILDMPRFKKSKYMALACLAKTELVPVLLRTEHNLAEELLNVAKDVDLSSQAKEVFNLLMFQKMEHTDEWMTHWLYPLLNAMEKHPNGQSFESSLVELLKIHPEIIYNVETWCQVDRPSRLAVYITALLACRKLGLFATDVDAPQEKVWNNALKVDVLEQALDHYDGKLRLNALGIIIEGPKTSQLYSRLEIEWIRQFISRNMINPNAAFRQQLCAYMKKFLLKLKNGSVPLSNRNETIVANYREFVTWIISKCLTDLGPASSFSRRFLSLQFLKLVHETIGLEMNPSGLNVTPTLGLSAVSSLVDCFFDSYDVNKELALDLLQSPRIVTLISQDAKGEELIDFYWESSLALSQSLRSADTVAAGFFFRWLIHLKMTKIDVQLQPRNIWSFKTRNTFVLMNQLMRMLKGQLDAARGSLDRLAIDAPLYGLLSSVRLLLNDQQLRDDGMKDEVWESILLDVIDVCFEASAIASPVVTCDSPEGFLPDASDFPSQQLNAQTLLVSSWRSVKEVALLFGQISSWMLGTDFRGMKDNGDVILKMGLHLKMLLLETKHRGAFEQVYCGFSQLSYALSKSSRSEFHKLPAVWLLNIVRDLKDNESAAKLCATRRSAGLPFVFQAILSPEVEIGNGKLFATTMESLLEIASNEKASECRIHALNILRNLYRESRLNQVIGPYVARGLVISITGFEAPDWPERNSSTLLFSALMTRIFGVPKSKNDFQKKNSLTGRVFFQLYPSLYPFLLERLRSCVTDIENDGIHLHPSLFPMLVLLGRLHPSTCEFSDSAFQLEPFISLVHACGSSPVLKTRQLAAQALTPLLTPTTLASFLPKLLDSIPKCTYHNALHGTLLQIHYFVKDVHQWVEAHRVFQSLNDGTGKIVVLLSSCCHLIRYESSEILKLLLDSGIFLDPSIKDIVLQTCLSELQCRNPIFHSEPFYPLSCQKLTALAMSGRNSTDAFELLNHPLGEVRMEVLRKLDLIDSSMLPTLKTIISDENESFECRTKALSLISRFKSDDNLLKWLLKLYRDETDDTFRCTALAVAGGVISSNDSSNILLLLEWSAYLVECVQSTSLFRHMVVETIAKCPRVLQFNKSLTASKEQGVILSNMWACLVYCIIDDEESIRSAAAAAVCDVYIGYWKQAQPAVAIEKALEYLVDYVGFHYSMEVIMLLTDIVLEEDEQPEGDSQSFETGDSDAFREPLILSELFCRYIERCVRQNALSSSDSTILAEQLENRWKILGKCDTLSVDSLISKRRSVSFYIISVVKLFLLTKSLQSVHVNITVLHRGIHNCLEQLNSHWTTYSIQQLVRQVSV</sequence>
<evidence type="ECO:0000313" key="7">
    <source>
        <dbReference type="EMBL" id="EFX77127.1"/>
    </source>
</evidence>
<dbReference type="InterPro" id="IPR051954">
    <property type="entry name" value="tRNA_methyltransferase_THADA"/>
</dbReference>
<dbReference type="EMBL" id="GL732564">
    <property type="protein sequence ID" value="EFX77127.1"/>
    <property type="molecule type" value="Genomic_DNA"/>
</dbReference>
<evidence type="ECO:0000259" key="6">
    <source>
        <dbReference type="Pfam" id="PF25151"/>
    </source>
</evidence>
<dbReference type="InParanoid" id="E9GTR7"/>
<dbReference type="InterPro" id="IPR016024">
    <property type="entry name" value="ARM-type_fold"/>
</dbReference>
<keyword evidence="8" id="KW-1185">Reference proteome</keyword>
<evidence type="ECO:0000259" key="5">
    <source>
        <dbReference type="Pfam" id="PF25150"/>
    </source>
</evidence>
<dbReference type="InterPro" id="IPR056843">
    <property type="entry name" value="THADA-like_TPR"/>
</dbReference>